<reference evidence="9 10" key="1">
    <citation type="submission" date="2017-04" db="EMBL/GenBank/DDBJ databases">
        <title>Draft genome sequence of Tuber borchii Vittad., a whitish edible truffle.</title>
        <authorList>
            <consortium name="DOE Joint Genome Institute"/>
            <person name="Murat C."/>
            <person name="Kuo A."/>
            <person name="Barry K.W."/>
            <person name="Clum A."/>
            <person name="Dockter R.B."/>
            <person name="Fauchery L."/>
            <person name="Iotti M."/>
            <person name="Kohler A."/>
            <person name="Labutti K."/>
            <person name="Lindquist E.A."/>
            <person name="Lipzen A."/>
            <person name="Ohm R.A."/>
            <person name="Wang M."/>
            <person name="Grigoriev I.V."/>
            <person name="Zambonelli A."/>
            <person name="Martin F.M."/>
        </authorList>
    </citation>
    <scope>NUCLEOTIDE SEQUENCE [LARGE SCALE GENOMIC DNA]</scope>
    <source>
        <strain evidence="9 10">Tbo3840</strain>
    </source>
</reference>
<feature type="transmembrane region" description="Helical" evidence="8">
    <location>
        <begin position="603"/>
        <end position="632"/>
    </location>
</feature>
<organism evidence="9 10">
    <name type="scientific">Tuber borchii</name>
    <name type="common">White truffle</name>
    <dbReference type="NCBI Taxonomy" id="42251"/>
    <lineage>
        <taxon>Eukaryota</taxon>
        <taxon>Fungi</taxon>
        <taxon>Dikarya</taxon>
        <taxon>Ascomycota</taxon>
        <taxon>Pezizomycotina</taxon>
        <taxon>Pezizomycetes</taxon>
        <taxon>Pezizales</taxon>
        <taxon>Tuberaceae</taxon>
        <taxon>Tuber</taxon>
    </lineage>
</organism>
<dbReference type="NCBIfam" id="TIGR00728">
    <property type="entry name" value="OPT_sfam"/>
    <property type="match status" value="1"/>
</dbReference>
<evidence type="ECO:0000256" key="1">
    <source>
        <dbReference type="ARBA" id="ARBA00004141"/>
    </source>
</evidence>
<feature type="transmembrane region" description="Helical" evidence="8">
    <location>
        <begin position="168"/>
        <end position="186"/>
    </location>
</feature>
<comment type="caution">
    <text evidence="9">The sequence shown here is derived from an EMBL/GenBank/DDBJ whole genome shotgun (WGS) entry which is preliminary data.</text>
</comment>
<feature type="compositionally biased region" description="Basic and acidic residues" evidence="7">
    <location>
        <begin position="143"/>
        <end position="159"/>
    </location>
</feature>
<feature type="transmembrane region" description="Helical" evidence="8">
    <location>
        <begin position="74"/>
        <end position="92"/>
    </location>
</feature>
<keyword evidence="10" id="KW-1185">Reference proteome</keyword>
<evidence type="ECO:0000256" key="2">
    <source>
        <dbReference type="ARBA" id="ARBA00008807"/>
    </source>
</evidence>
<comment type="similarity">
    <text evidence="2">Belongs to the oligopeptide OPT transporter family.</text>
</comment>
<dbReference type="GO" id="GO:0035673">
    <property type="term" value="F:oligopeptide transmembrane transporter activity"/>
    <property type="evidence" value="ECO:0007669"/>
    <property type="project" value="InterPro"/>
</dbReference>
<dbReference type="OrthoDB" id="627262at2759"/>
<accession>A0A2T6ZWS3</accession>
<dbReference type="InterPro" id="IPR004813">
    <property type="entry name" value="OPT"/>
</dbReference>
<evidence type="ECO:0000256" key="8">
    <source>
        <dbReference type="SAM" id="Phobius"/>
    </source>
</evidence>
<evidence type="ECO:0000313" key="9">
    <source>
        <dbReference type="EMBL" id="PUU79937.1"/>
    </source>
</evidence>
<name>A0A2T6ZWS3_TUBBO</name>
<protein>
    <submittedName>
        <fullName evidence="9">OPT oligopeptide transporter protein-domain-containing protein</fullName>
    </submittedName>
</protein>
<feature type="region of interest" description="Disordered" evidence="7">
    <location>
        <begin position="136"/>
        <end position="159"/>
    </location>
</feature>
<gene>
    <name evidence="9" type="ORF">B9Z19DRAFT_1063820</name>
</gene>
<feature type="transmembrane region" description="Helical" evidence="8">
    <location>
        <begin position="531"/>
        <end position="549"/>
    </location>
</feature>
<dbReference type="PANTHER" id="PTHR31645:SF0">
    <property type="entry name" value="OLIGOPEPTIDE TRANSPORTER YGL114W-RELATED"/>
    <property type="match status" value="1"/>
</dbReference>
<feature type="transmembrane region" description="Helical" evidence="8">
    <location>
        <begin position="478"/>
        <end position="497"/>
    </location>
</feature>
<dbReference type="Pfam" id="PF03169">
    <property type="entry name" value="OPT"/>
    <property type="match status" value="1"/>
</dbReference>
<evidence type="ECO:0000256" key="5">
    <source>
        <dbReference type="ARBA" id="ARBA00022989"/>
    </source>
</evidence>
<sequence>MSMPSSLIGFAVFKSWAKYLEFPFTPVENVLVQTVAVAVGSMPLSAGFVGVIPALEKLLKPEEGGPLRVGTPQLMFWSIGVAFFGVFFAVPLRRQVIIKEKLKFPSGTATALMISVLHRDEKRAAEVADRGERERLISSMGGEEAREGDREAQEDAETKESWRQKTRLLVYSFALSGSYTFISYFFPILRDLPIFGSTAASIWLWTLNPSPAYVGQGIIMGTSTTLHMLLGAIIGWGILSPLAKYKEWAPGPVSNWATGSRGWIIWVSLGIMLSDSVISLSGLILEPIIKSLWWRYKKVSGSGEEHQRLVGGSGGNGYEEEEYGAWGLRRRRSSRGSRLGERSDESAEEDAPDEHLVPMKIVVIGLLASGLLCIVAVKVVFSMVPLYAIIVAFFLALILSVMGVRALGQTDLNPVSGISKLTQLFFALITPPGHPSSIITNLVAGAISEAGAQQAGDIMQDLKTGHLLRASPRAQFQGQLLGSVFGAIISAGVYRLYTSVYPVPGKLFQVPTAYVWIDCSRLVYGHGLPDGVRGFAAGFAALFAVLTVLRGWTPLGKGRWAAYLPGGIAVAVGMYNVPSFTLARVFGGLVQWWLARQGQGAEAGLVVLASGLILGEGVVSIVNLGMASLGVAHL</sequence>
<evidence type="ECO:0000256" key="6">
    <source>
        <dbReference type="ARBA" id="ARBA00023136"/>
    </source>
</evidence>
<keyword evidence="6 8" id="KW-0472">Membrane</keyword>
<comment type="subcellular location">
    <subcellularLocation>
        <location evidence="1">Membrane</location>
        <topology evidence="1">Multi-pass membrane protein</topology>
    </subcellularLocation>
</comment>
<feature type="transmembrane region" description="Helical" evidence="8">
    <location>
        <begin position="226"/>
        <end position="243"/>
    </location>
</feature>
<dbReference type="AlphaFoldDB" id="A0A2T6ZWS3"/>
<dbReference type="GO" id="GO:0000329">
    <property type="term" value="C:fungal-type vacuole membrane"/>
    <property type="evidence" value="ECO:0007669"/>
    <property type="project" value="TreeGrafter"/>
</dbReference>
<evidence type="ECO:0000256" key="4">
    <source>
        <dbReference type="ARBA" id="ARBA00022692"/>
    </source>
</evidence>
<dbReference type="Proteomes" id="UP000244722">
    <property type="component" value="Unassembled WGS sequence"/>
</dbReference>
<dbReference type="PANTHER" id="PTHR31645">
    <property type="entry name" value="OLIGOPEPTIDE TRANSPORTER YGL114W-RELATED"/>
    <property type="match status" value="1"/>
</dbReference>
<dbReference type="EMBL" id="NESQ01000077">
    <property type="protein sequence ID" value="PUU79937.1"/>
    <property type="molecule type" value="Genomic_DNA"/>
</dbReference>
<feature type="transmembrane region" description="Helical" evidence="8">
    <location>
        <begin position="263"/>
        <end position="285"/>
    </location>
</feature>
<evidence type="ECO:0000256" key="3">
    <source>
        <dbReference type="ARBA" id="ARBA00022448"/>
    </source>
</evidence>
<feature type="transmembrane region" description="Helical" evidence="8">
    <location>
        <begin position="561"/>
        <end position="583"/>
    </location>
</feature>
<dbReference type="InterPro" id="IPR045035">
    <property type="entry name" value="YSL-like"/>
</dbReference>
<proteinExistence type="inferred from homology"/>
<feature type="transmembrane region" description="Helical" evidence="8">
    <location>
        <begin position="361"/>
        <end position="381"/>
    </location>
</feature>
<feature type="transmembrane region" description="Helical" evidence="8">
    <location>
        <begin position="387"/>
        <end position="407"/>
    </location>
</feature>
<evidence type="ECO:0000256" key="7">
    <source>
        <dbReference type="SAM" id="MobiDB-lite"/>
    </source>
</evidence>
<dbReference type="STRING" id="42251.A0A2T6ZWS3"/>
<keyword evidence="3" id="KW-0813">Transport</keyword>
<keyword evidence="4 8" id="KW-0812">Transmembrane</keyword>
<evidence type="ECO:0000313" key="10">
    <source>
        <dbReference type="Proteomes" id="UP000244722"/>
    </source>
</evidence>
<keyword evidence="5 8" id="KW-1133">Transmembrane helix</keyword>